<dbReference type="RefSeq" id="WP_116177028.1">
    <property type="nucleotide sequence ID" value="NZ_CP144375.1"/>
</dbReference>
<dbReference type="SUPFAM" id="SSF55298">
    <property type="entry name" value="YjgF-like"/>
    <property type="match status" value="1"/>
</dbReference>
<comment type="caution">
    <text evidence="1">The sequence shown here is derived from an EMBL/GenBank/DDBJ whole genome shotgun (WGS) entry which is preliminary data.</text>
</comment>
<evidence type="ECO:0000313" key="2">
    <source>
        <dbReference type="Proteomes" id="UP000256269"/>
    </source>
</evidence>
<proteinExistence type="predicted"/>
<dbReference type="CDD" id="cd00448">
    <property type="entry name" value="YjgF_YER057c_UK114_family"/>
    <property type="match status" value="1"/>
</dbReference>
<sequence>MEIVPVDLPGMTHTGNFTDSLLVKSAESLLFVSGQIPETPDGDIPEDFAGQCRVAWQNLVSVLEANKLGIENLVKVTVYLSSRRYREINKRIRSEFLGDHRCAIVVLVADMWDEPLLLTIDAIAAA</sequence>
<gene>
    <name evidence="1" type="ORF">BCF44_109121</name>
</gene>
<dbReference type="AlphaFoldDB" id="A0A3E0HED9"/>
<dbReference type="Pfam" id="PF01042">
    <property type="entry name" value="Ribonuc_L-PSP"/>
    <property type="match status" value="1"/>
</dbReference>
<dbReference type="Gene3D" id="3.30.1330.40">
    <property type="entry name" value="RutC-like"/>
    <property type="match status" value="1"/>
</dbReference>
<dbReference type="InterPro" id="IPR035959">
    <property type="entry name" value="RutC-like_sf"/>
</dbReference>
<dbReference type="EMBL" id="QUNO01000009">
    <property type="protein sequence ID" value="REH43578.1"/>
    <property type="molecule type" value="Genomic_DNA"/>
</dbReference>
<reference evidence="1 2" key="1">
    <citation type="submission" date="2018-08" db="EMBL/GenBank/DDBJ databases">
        <title>Genomic Encyclopedia of Archaeal and Bacterial Type Strains, Phase II (KMG-II): from individual species to whole genera.</title>
        <authorList>
            <person name="Goeker M."/>
        </authorList>
    </citation>
    <scope>NUCLEOTIDE SEQUENCE [LARGE SCALE GENOMIC DNA]</scope>
    <source>
        <strain evidence="1 2">DSM 45791</strain>
    </source>
</reference>
<evidence type="ECO:0000313" key="1">
    <source>
        <dbReference type="EMBL" id="REH43578.1"/>
    </source>
</evidence>
<keyword evidence="2" id="KW-1185">Reference proteome</keyword>
<accession>A0A3E0HED9</accession>
<protein>
    <submittedName>
        <fullName evidence="1">Enamine deaminase RidA (YjgF/YER057c/UK114 family)</fullName>
    </submittedName>
</protein>
<dbReference type="InterPro" id="IPR006175">
    <property type="entry name" value="YjgF/YER057c/UK114"/>
</dbReference>
<organism evidence="1 2">
    <name type="scientific">Kutzneria buriramensis</name>
    <dbReference type="NCBI Taxonomy" id="1045776"/>
    <lineage>
        <taxon>Bacteria</taxon>
        <taxon>Bacillati</taxon>
        <taxon>Actinomycetota</taxon>
        <taxon>Actinomycetes</taxon>
        <taxon>Pseudonocardiales</taxon>
        <taxon>Pseudonocardiaceae</taxon>
        <taxon>Kutzneria</taxon>
    </lineage>
</organism>
<name>A0A3E0HED9_9PSEU</name>
<dbReference type="OrthoDB" id="3212792at2"/>
<dbReference type="Proteomes" id="UP000256269">
    <property type="component" value="Unassembled WGS sequence"/>
</dbReference>